<evidence type="ECO:0000313" key="2">
    <source>
        <dbReference type="EMBL" id="KAH1072177.1"/>
    </source>
</evidence>
<dbReference type="AlphaFoldDB" id="A0A9D3V4G7"/>
<feature type="transmembrane region" description="Helical" evidence="1">
    <location>
        <begin position="45"/>
        <end position="65"/>
    </location>
</feature>
<dbReference type="Proteomes" id="UP000828251">
    <property type="component" value="Unassembled WGS sequence"/>
</dbReference>
<accession>A0A9D3V4G7</accession>
<keyword evidence="3" id="KW-1185">Reference proteome</keyword>
<protein>
    <submittedName>
        <fullName evidence="2">Uncharacterized protein</fullName>
    </submittedName>
</protein>
<keyword evidence="1" id="KW-0472">Membrane</keyword>
<organism evidence="2 3">
    <name type="scientific">Gossypium stocksii</name>
    <dbReference type="NCBI Taxonomy" id="47602"/>
    <lineage>
        <taxon>Eukaryota</taxon>
        <taxon>Viridiplantae</taxon>
        <taxon>Streptophyta</taxon>
        <taxon>Embryophyta</taxon>
        <taxon>Tracheophyta</taxon>
        <taxon>Spermatophyta</taxon>
        <taxon>Magnoliopsida</taxon>
        <taxon>eudicotyledons</taxon>
        <taxon>Gunneridae</taxon>
        <taxon>Pentapetalae</taxon>
        <taxon>rosids</taxon>
        <taxon>malvids</taxon>
        <taxon>Malvales</taxon>
        <taxon>Malvaceae</taxon>
        <taxon>Malvoideae</taxon>
        <taxon>Gossypium</taxon>
    </lineage>
</organism>
<evidence type="ECO:0000313" key="3">
    <source>
        <dbReference type="Proteomes" id="UP000828251"/>
    </source>
</evidence>
<evidence type="ECO:0000256" key="1">
    <source>
        <dbReference type="SAM" id="Phobius"/>
    </source>
</evidence>
<keyword evidence="1" id="KW-1133">Transmembrane helix</keyword>
<reference evidence="2 3" key="1">
    <citation type="journal article" date="2021" name="Plant Biotechnol. J.">
        <title>Multi-omics assisted identification of the key and species-specific regulatory components of drought-tolerant mechanisms in Gossypium stocksii.</title>
        <authorList>
            <person name="Yu D."/>
            <person name="Ke L."/>
            <person name="Zhang D."/>
            <person name="Wu Y."/>
            <person name="Sun Y."/>
            <person name="Mei J."/>
            <person name="Sun J."/>
            <person name="Sun Y."/>
        </authorList>
    </citation>
    <scope>NUCLEOTIDE SEQUENCE [LARGE SCALE GENOMIC DNA]</scope>
    <source>
        <strain evidence="3">cv. E1</strain>
        <tissue evidence="2">Leaf</tissue>
    </source>
</reference>
<feature type="transmembrane region" description="Helical" evidence="1">
    <location>
        <begin position="77"/>
        <end position="94"/>
    </location>
</feature>
<gene>
    <name evidence="2" type="ORF">J1N35_024505</name>
</gene>
<comment type="caution">
    <text evidence="2">The sequence shown here is derived from an EMBL/GenBank/DDBJ whole genome shotgun (WGS) entry which is preliminary data.</text>
</comment>
<dbReference type="EMBL" id="JAIQCV010000008">
    <property type="protein sequence ID" value="KAH1072177.1"/>
    <property type="molecule type" value="Genomic_DNA"/>
</dbReference>
<name>A0A9D3V4G7_9ROSI</name>
<proteinExistence type="predicted"/>
<keyword evidence="1" id="KW-0812">Transmembrane</keyword>
<sequence length="98" mass="10901">MVRNTKTQRSERVDGNGRGVWMVPEAEPSEGGVANSAYVEGLEEFLSSLHMLAVVNVIVCLWRYLGSRFIVVSKLNSTVQIVASCFVIVLNRLFERIG</sequence>